<dbReference type="Pfam" id="PF00926">
    <property type="entry name" value="DHBP_synthase"/>
    <property type="match status" value="1"/>
</dbReference>
<dbReference type="PANTHER" id="PTHR21327:SF46">
    <property type="entry name" value="3,4-DIHYDROXY-2-BUTANONE 4-PHOSPHATE SYNTHASE"/>
    <property type="match status" value="1"/>
</dbReference>
<dbReference type="GO" id="GO:0046872">
    <property type="term" value="F:metal ion binding"/>
    <property type="evidence" value="ECO:0007669"/>
    <property type="project" value="UniProtKB-KW"/>
</dbReference>
<dbReference type="GO" id="GO:0008686">
    <property type="term" value="F:3,4-dihydroxy-2-butanone-4-phosphate synthase activity"/>
    <property type="evidence" value="ECO:0007669"/>
    <property type="project" value="InterPro"/>
</dbReference>
<keyword evidence="4" id="KW-0460">Magnesium</keyword>
<evidence type="ECO:0000256" key="4">
    <source>
        <dbReference type="ARBA" id="ARBA00022842"/>
    </source>
</evidence>
<sequence length="205" mass="22847">EYIRQMRQDGGGLICVTLRQKEAEKISLPYMDDFLSRYGGVPGLFTNTDLGYDVSSAFSFSVNLRKNYTGISDIERSLTINGISQYLSDLGNLNGSAQRVFAERFRSPGHVFLLIARSGYFSQRRGHTELGTYLVEKAGLIPSIAMVEMLSNTGRSMTKNEAMQYANKHSLTFIEGRTIIDEWSHDKGNGVRGSLTSFILGTYIS</sequence>
<accession>T0Z9S7</accession>
<evidence type="ECO:0000256" key="3">
    <source>
        <dbReference type="ARBA" id="ARBA00022723"/>
    </source>
</evidence>
<comment type="pathway">
    <text evidence="1">Cofactor biosynthesis; riboflavin biosynthesis.</text>
</comment>
<dbReference type="GO" id="GO:0009231">
    <property type="term" value="P:riboflavin biosynthetic process"/>
    <property type="evidence" value="ECO:0007669"/>
    <property type="project" value="UniProtKB-UniPathway"/>
</dbReference>
<keyword evidence="5" id="KW-0464">Manganese</keyword>
<evidence type="ECO:0000256" key="6">
    <source>
        <dbReference type="ARBA" id="ARBA00023239"/>
    </source>
</evidence>
<reference evidence="7" key="2">
    <citation type="journal article" date="2014" name="ISME J.">
        <title>Microbial stratification in low pH oxic and suboxic macroscopic growths along an acid mine drainage.</title>
        <authorList>
            <person name="Mendez-Garcia C."/>
            <person name="Mesa V."/>
            <person name="Sprenger R.R."/>
            <person name="Richter M."/>
            <person name="Diez M.S."/>
            <person name="Solano J."/>
            <person name="Bargiela R."/>
            <person name="Golyshina O.V."/>
            <person name="Manteca A."/>
            <person name="Ramos J.L."/>
            <person name="Gallego J.R."/>
            <person name="Llorente I."/>
            <person name="Martins Dos Santos V.A."/>
            <person name="Jensen O.N."/>
            <person name="Pelaez A.I."/>
            <person name="Sanchez J."/>
            <person name="Ferrer M."/>
        </authorList>
    </citation>
    <scope>NUCLEOTIDE SEQUENCE</scope>
</reference>
<comment type="caution">
    <text evidence="7">The sequence shown here is derived from an EMBL/GenBank/DDBJ whole genome shotgun (WGS) entry which is preliminary data.</text>
</comment>
<dbReference type="Gene3D" id="3.90.870.10">
    <property type="entry name" value="DHBP synthase"/>
    <property type="match status" value="1"/>
</dbReference>
<keyword evidence="2" id="KW-0686">Riboflavin biosynthesis</keyword>
<feature type="non-terminal residue" evidence="7">
    <location>
        <position position="1"/>
    </location>
</feature>
<evidence type="ECO:0000256" key="1">
    <source>
        <dbReference type="ARBA" id="ARBA00005104"/>
    </source>
</evidence>
<evidence type="ECO:0000313" key="7">
    <source>
        <dbReference type="EMBL" id="EQD41793.1"/>
    </source>
</evidence>
<name>T0Z9S7_9ZZZZ</name>
<dbReference type="SUPFAM" id="SSF55821">
    <property type="entry name" value="YrdC/RibB"/>
    <property type="match status" value="1"/>
</dbReference>
<dbReference type="AlphaFoldDB" id="T0Z9S7"/>
<dbReference type="InterPro" id="IPR017945">
    <property type="entry name" value="DHBP_synth_RibB-like_a/b_dom"/>
</dbReference>
<organism evidence="7">
    <name type="scientific">mine drainage metagenome</name>
    <dbReference type="NCBI Taxonomy" id="410659"/>
    <lineage>
        <taxon>unclassified sequences</taxon>
        <taxon>metagenomes</taxon>
        <taxon>ecological metagenomes</taxon>
    </lineage>
</organism>
<gene>
    <name evidence="7" type="ORF">B1B_14374</name>
</gene>
<evidence type="ECO:0000256" key="2">
    <source>
        <dbReference type="ARBA" id="ARBA00022619"/>
    </source>
</evidence>
<dbReference type="UniPathway" id="UPA00275"/>
<dbReference type="PANTHER" id="PTHR21327">
    <property type="entry name" value="GTP CYCLOHYDROLASE II-RELATED"/>
    <property type="match status" value="1"/>
</dbReference>
<protein>
    <submittedName>
        <fullName evidence="7">3,4-dihydroxy-2-butanone 4-phosphate synthase mutant</fullName>
    </submittedName>
</protein>
<keyword evidence="6" id="KW-0456">Lyase</keyword>
<dbReference type="EMBL" id="AUZY01009517">
    <property type="protein sequence ID" value="EQD41793.1"/>
    <property type="molecule type" value="Genomic_DNA"/>
</dbReference>
<keyword evidence="3" id="KW-0479">Metal-binding</keyword>
<reference evidence="7" key="1">
    <citation type="submission" date="2013-08" db="EMBL/GenBank/DDBJ databases">
        <authorList>
            <person name="Mendez C."/>
            <person name="Richter M."/>
            <person name="Ferrer M."/>
            <person name="Sanchez J."/>
        </authorList>
    </citation>
    <scope>NUCLEOTIDE SEQUENCE</scope>
</reference>
<dbReference type="InterPro" id="IPR000422">
    <property type="entry name" value="DHBP_synthase_RibB"/>
</dbReference>
<proteinExistence type="predicted"/>
<dbReference type="GO" id="GO:0005829">
    <property type="term" value="C:cytosol"/>
    <property type="evidence" value="ECO:0007669"/>
    <property type="project" value="TreeGrafter"/>
</dbReference>
<evidence type="ECO:0000256" key="5">
    <source>
        <dbReference type="ARBA" id="ARBA00023211"/>
    </source>
</evidence>